<accession>A0AAW8H244</accession>
<dbReference type="AlphaFoldDB" id="A0AAW8H244"/>
<dbReference type="EMBL" id="JAVDKS010000001">
    <property type="protein sequence ID" value="MDQ2254934.1"/>
    <property type="molecule type" value="Genomic_DNA"/>
</dbReference>
<keyword evidence="2" id="KW-1185">Reference proteome</keyword>
<evidence type="ECO:0000313" key="2">
    <source>
        <dbReference type="Proteomes" id="UP001225042"/>
    </source>
</evidence>
<sequence>MSAKIIFISLVTALAVIFFFMLNRTTIPSALVCTAKNHLSLNTQKDGVNIEGEVLLVFRISSAREGVFSQVGVLDVNGQNYSVNRSTTLKFTGQDSDGYLRTQRVSVVKNDNDDLPDAITDLLMSKQKVFYYKIMHISDNVYGVRDLRRTLMVCRAK</sequence>
<gene>
    <name evidence="1" type="ORF">RBJ67_02080</name>
</gene>
<evidence type="ECO:0000313" key="1">
    <source>
        <dbReference type="EMBL" id="MDQ2254934.1"/>
    </source>
</evidence>
<reference evidence="1 2" key="1">
    <citation type="submission" date="2023-08" db="EMBL/GenBank/DDBJ databases">
        <authorList>
            <person name="Dale J."/>
        </authorList>
    </citation>
    <scope>NUCLEOTIDE SEQUENCE [LARGE SCALE GENOMIC DNA]</scope>
    <source>
        <strain evidence="1 2">2023EL-00788</strain>
    </source>
</reference>
<proteinExistence type="predicted"/>
<comment type="caution">
    <text evidence="1">The sequence shown here is derived from an EMBL/GenBank/DDBJ whole genome shotgun (WGS) entry which is preliminary data.</text>
</comment>
<dbReference type="Proteomes" id="UP001225042">
    <property type="component" value="Unassembled WGS sequence"/>
</dbReference>
<dbReference type="RefSeq" id="WP_217188482.1">
    <property type="nucleotide sequence ID" value="NZ_CP143717.1"/>
</dbReference>
<organism evidence="1 2">
    <name type="scientific">Enterobacter soli</name>
    <dbReference type="NCBI Taxonomy" id="885040"/>
    <lineage>
        <taxon>Bacteria</taxon>
        <taxon>Pseudomonadati</taxon>
        <taxon>Pseudomonadota</taxon>
        <taxon>Gammaproteobacteria</taxon>
        <taxon>Enterobacterales</taxon>
        <taxon>Enterobacteriaceae</taxon>
        <taxon>Enterobacter</taxon>
    </lineage>
</organism>
<evidence type="ECO:0008006" key="3">
    <source>
        <dbReference type="Google" id="ProtNLM"/>
    </source>
</evidence>
<name>A0AAW8H244_9ENTR</name>
<protein>
    <recommendedName>
        <fullName evidence="3">FidL-like membrane protein</fullName>
    </recommendedName>
</protein>